<protein>
    <recommendedName>
        <fullName evidence="1">Novel STAND NTPase 3 domain-containing protein</fullName>
    </recommendedName>
</protein>
<dbReference type="AlphaFoldDB" id="A0A0B5Q731"/>
<dbReference type="Pfam" id="PF20720">
    <property type="entry name" value="nSTAND3"/>
    <property type="match status" value="1"/>
</dbReference>
<feature type="domain" description="Novel STAND NTPase 3" evidence="1">
    <location>
        <begin position="289"/>
        <end position="361"/>
    </location>
</feature>
<dbReference type="SUPFAM" id="SSF52540">
    <property type="entry name" value="P-loop containing nucleoside triphosphate hydrolases"/>
    <property type="match status" value="1"/>
</dbReference>
<evidence type="ECO:0000313" key="3">
    <source>
        <dbReference type="Proteomes" id="UP000031866"/>
    </source>
</evidence>
<dbReference type="Gene3D" id="3.40.50.1220">
    <property type="entry name" value="TPP-binding domain"/>
    <property type="match status" value="1"/>
</dbReference>
<dbReference type="STRING" id="1520.LF65_00084"/>
<dbReference type="KEGG" id="cbei:LF65_00084"/>
<accession>A0A0B5Q731</accession>
<dbReference type="InterPro" id="IPR029035">
    <property type="entry name" value="DHS-like_NAD/FAD-binding_dom"/>
</dbReference>
<dbReference type="InterPro" id="IPR049050">
    <property type="entry name" value="nSTAND3"/>
</dbReference>
<proteinExistence type="predicted"/>
<dbReference type="InterPro" id="IPR027417">
    <property type="entry name" value="P-loop_NTPase"/>
</dbReference>
<dbReference type="RefSeq" id="WP_041893363.1">
    <property type="nucleotide sequence ID" value="NZ_CP010086.2"/>
</dbReference>
<evidence type="ECO:0000259" key="1">
    <source>
        <dbReference type="Pfam" id="PF20720"/>
    </source>
</evidence>
<gene>
    <name evidence="2" type="ORF">LF65_00084</name>
</gene>
<organism evidence="2 3">
    <name type="scientific">Clostridium beijerinckii</name>
    <name type="common">Clostridium MP</name>
    <dbReference type="NCBI Taxonomy" id="1520"/>
    <lineage>
        <taxon>Bacteria</taxon>
        <taxon>Bacillati</taxon>
        <taxon>Bacillota</taxon>
        <taxon>Clostridia</taxon>
        <taxon>Eubacteriales</taxon>
        <taxon>Clostridiaceae</taxon>
        <taxon>Clostridium</taxon>
    </lineage>
</organism>
<name>A0A0B5Q731_CLOBE</name>
<dbReference type="EMBL" id="CP010086">
    <property type="protein sequence ID" value="AJG96775.1"/>
    <property type="molecule type" value="Genomic_DNA"/>
</dbReference>
<dbReference type="Proteomes" id="UP000031866">
    <property type="component" value="Chromosome"/>
</dbReference>
<dbReference type="SUPFAM" id="SSF52467">
    <property type="entry name" value="DHS-like NAD/FAD-binding domain"/>
    <property type="match status" value="1"/>
</dbReference>
<sequence length="1084" mass="126286">MTDDEKARILIDEMRVHGAIVVLGAGASFEAGLPLYSQFPSMVWQTVDEFPVIKEKLKYSINMPAKNIIGEDVGKIKKSFEDIENEKGASLRFKELFKAVNDRHNNKISYVHESLCKLIHMGYVKLVISFNWDDLLECAWERLYGTNINSNKINLIKPHGDVRNINEKWIFPNSPGKLSAVELNLISDITRDEVGAFIILGYSEQDRVISDLLIQPNESRYKMYRIAPIPTAYISSKASDALHNMFKFIPNENTIWTKLKFHNQVGLEHAIMGYRLLPSDVVACARLPQIEEAKSKLEYAHSVVIQSEPGCGKSITAYQIAYDYLKSGWEIVKLTNAKASECFDIRLDNDGYKTIYIIDDAQQLENDLLTRIMTYANSYNKVIVTRTSTSDISEFDFEKVTISKKQSVQAIYEHYLKHEKEVLKIIKPLNKKIGRDIGNHYMDTPFKYVLDVALNENNPWLFNYSIRGGWANIKNQFIEAKENNRSDIVLVLIAVKQILMLDNPVDIEWLYSVVREWGYSTEWCNKTIQYLKNNKMILSVNEIRTLHLQAAGRIIANFLSEENEELNKFYNLLKKEMINEKTPFRGIAWFFDLLFGYDVKYKFYKSVFSEEFNQLMLDRCFSQNNLELKSDAARVIDRVLTRHGNLSYKDICKKYGATLKTWIEETENESSYPYSNILNSMINEDKKFKEQFVISLDIENVIHGMKKIRSENLYCWAQFLNRLSMGQSKQWHNKLFDILPKEQIHSALINAKISEIYEVVEMLSSLLIINEEYAYEEYYNCVPIIKKGLNHNFCDTLSQLDFMFLIYFLGGGVIDKVRLNNIQIEAGKTLMSCITPKMIADSITFGTPRDWENIYRFNYLLFSYDTEKVREGIDKVKIDEIDEKQQVEIWNHQSDELLKIIKIIGTYRKNDIDDWIFSHKDDIEELQSILISYSPKSAEYLLNKGKKIIIIDEHHRGWNDSVQALNVLNNYNNNLCKSVICQNKEQIERSLIKLDPIDWKDYYKFIKKLLAVDKKFMQDLFNSIDVMSISNNWKNKVYGKNYSHNRNKRATSNFVKLLKCIIKFTENKVLKDALENIMIDVSAM</sequence>
<reference evidence="3" key="1">
    <citation type="submission" date="2014-12" db="EMBL/GenBank/DDBJ databases">
        <title>Genome sequence of Clostridium beijerinckii strain 59B.</title>
        <authorList>
            <person name="Little G.T."/>
            <person name="Minton N.P."/>
        </authorList>
    </citation>
    <scope>NUCLEOTIDE SEQUENCE [LARGE SCALE GENOMIC DNA]</scope>
    <source>
        <strain evidence="3">59B</strain>
    </source>
</reference>
<evidence type="ECO:0000313" key="2">
    <source>
        <dbReference type="EMBL" id="AJG96775.1"/>
    </source>
</evidence>
<dbReference type="OrthoDB" id="5134836at2"/>